<protein>
    <recommendedName>
        <fullName evidence="10">NAD(P)(+)--arginine ADP-ribosyltransferase</fullName>
        <ecNumber evidence="10">2.4.2.31</ecNumber>
    </recommendedName>
    <alternativeName>
        <fullName evidence="10">Mono(ADP-ribosyl)transferase</fullName>
    </alternativeName>
</protein>
<keyword evidence="4" id="KW-0800">Toxin</keyword>
<dbReference type="SUPFAM" id="SSF56399">
    <property type="entry name" value="ADP-ribosylation"/>
    <property type="match status" value="1"/>
</dbReference>
<evidence type="ECO:0000313" key="11">
    <source>
        <dbReference type="EMBL" id="CAF1384865.1"/>
    </source>
</evidence>
<dbReference type="AlphaFoldDB" id="A0A816C4M8"/>
<dbReference type="GO" id="GO:0016779">
    <property type="term" value="F:nucleotidyltransferase activity"/>
    <property type="evidence" value="ECO:0007669"/>
    <property type="project" value="UniProtKB-KW"/>
</dbReference>
<evidence type="ECO:0000256" key="1">
    <source>
        <dbReference type="ARBA" id="ARBA00004613"/>
    </source>
</evidence>
<evidence type="ECO:0000256" key="8">
    <source>
        <dbReference type="ARBA" id="ARBA00023026"/>
    </source>
</evidence>
<comment type="caution">
    <text evidence="12">The sequence shown here is derived from an EMBL/GenBank/DDBJ whole genome shotgun (WGS) entry which is preliminary data.</text>
</comment>
<comment type="subcellular location">
    <subcellularLocation>
        <location evidence="1">Secreted</location>
    </subcellularLocation>
</comment>
<keyword evidence="10" id="KW-0520">NAD</keyword>
<accession>A0A816C4M8</accession>
<dbReference type="Pfam" id="PF01129">
    <property type="entry name" value="ART"/>
    <property type="match status" value="1"/>
</dbReference>
<dbReference type="EMBL" id="CAJNOH010004953">
    <property type="protein sequence ID" value="CAF1384865.1"/>
    <property type="molecule type" value="Genomic_DNA"/>
</dbReference>
<keyword evidence="13" id="KW-1185">Reference proteome</keyword>
<dbReference type="PROSITE" id="PS51996">
    <property type="entry name" value="TR_MART"/>
    <property type="match status" value="1"/>
</dbReference>
<dbReference type="EMBL" id="CAJNOL010006421">
    <property type="protein sequence ID" value="CAF1617754.1"/>
    <property type="molecule type" value="Genomic_DNA"/>
</dbReference>
<proteinExistence type="inferred from homology"/>
<dbReference type="Proteomes" id="UP000663854">
    <property type="component" value="Unassembled WGS sequence"/>
</dbReference>
<comment type="similarity">
    <text evidence="2 10">Belongs to the Arg-specific ADP-ribosyltransferase family.</text>
</comment>
<gene>
    <name evidence="12" type="ORF">JXQ802_LOCUS50196</name>
    <name evidence="11" type="ORF">PYM288_LOCUS34043</name>
</gene>
<evidence type="ECO:0000256" key="5">
    <source>
        <dbReference type="ARBA" id="ARBA00022676"/>
    </source>
</evidence>
<dbReference type="PANTHER" id="PTHR10339:SF25">
    <property type="entry name" value="SECRETED EXOENZYME S"/>
    <property type="match status" value="1"/>
</dbReference>
<evidence type="ECO:0000256" key="6">
    <source>
        <dbReference type="ARBA" id="ARBA00022679"/>
    </source>
</evidence>
<sequence>MTKDESAAITLYSMGWEPLDQCLHVALNVALRSSDRRHLKPWLLFLKLLLTALSRLPSVLHRTVFRGVKLDLHEHYKQGKEIIWWGFSSCTTSIQDLEVEQALGKTGSRTIFSIECSSGKDIQEHSFYSGVDEILFLPGTLFQVVACLNPAPDLHLIHLKEIEPQFPLLSRITSAISQKSTMVRKRGGTEICYSKPTQTEIIAGARPFEVIEMDINFPKDESDTKSAN</sequence>
<evidence type="ECO:0000256" key="9">
    <source>
        <dbReference type="ARBA" id="ARBA00047597"/>
    </source>
</evidence>
<dbReference type="InterPro" id="IPR050999">
    <property type="entry name" value="ADP-ribosyltransferase_ARG"/>
</dbReference>
<keyword evidence="6 10" id="KW-0808">Transferase</keyword>
<reference evidence="12" key="1">
    <citation type="submission" date="2021-02" db="EMBL/GenBank/DDBJ databases">
        <authorList>
            <person name="Nowell W R."/>
        </authorList>
    </citation>
    <scope>NUCLEOTIDE SEQUENCE</scope>
</reference>
<evidence type="ECO:0000256" key="2">
    <source>
        <dbReference type="ARBA" id="ARBA00009558"/>
    </source>
</evidence>
<keyword evidence="8" id="KW-0843">Virulence</keyword>
<dbReference type="GO" id="GO:0106274">
    <property type="term" value="F:NAD+-protein-arginine ADP-ribosyltransferase activity"/>
    <property type="evidence" value="ECO:0007669"/>
    <property type="project" value="UniProtKB-EC"/>
</dbReference>
<keyword evidence="10" id="KW-0521">NADP</keyword>
<dbReference type="GO" id="GO:0003950">
    <property type="term" value="F:NAD+ poly-ADP-ribosyltransferase activity"/>
    <property type="evidence" value="ECO:0007669"/>
    <property type="project" value="TreeGrafter"/>
</dbReference>
<dbReference type="EC" id="2.4.2.31" evidence="10"/>
<keyword evidence="7" id="KW-0548">Nucleotidyltransferase</keyword>
<dbReference type="Gene3D" id="3.90.176.10">
    <property type="entry name" value="Toxin ADP-ribosyltransferase, Chain A, domain 1"/>
    <property type="match status" value="1"/>
</dbReference>
<organism evidence="12 13">
    <name type="scientific">Rotaria sordida</name>
    <dbReference type="NCBI Taxonomy" id="392033"/>
    <lineage>
        <taxon>Eukaryota</taxon>
        <taxon>Metazoa</taxon>
        <taxon>Spiralia</taxon>
        <taxon>Gnathifera</taxon>
        <taxon>Rotifera</taxon>
        <taxon>Eurotatoria</taxon>
        <taxon>Bdelloidea</taxon>
        <taxon>Philodinida</taxon>
        <taxon>Philodinidae</taxon>
        <taxon>Rotaria</taxon>
    </lineage>
</organism>
<dbReference type="InterPro" id="IPR000768">
    <property type="entry name" value="ART"/>
</dbReference>
<comment type="catalytic activity">
    <reaction evidence="9 10">
        <text>L-arginyl-[protein] + NAD(+) = N(omega)-(ADP-D-ribosyl)-L-arginyl-[protein] + nicotinamide + H(+)</text>
        <dbReference type="Rhea" id="RHEA:19149"/>
        <dbReference type="Rhea" id="RHEA-COMP:10532"/>
        <dbReference type="Rhea" id="RHEA-COMP:15087"/>
        <dbReference type="ChEBI" id="CHEBI:15378"/>
        <dbReference type="ChEBI" id="CHEBI:17154"/>
        <dbReference type="ChEBI" id="CHEBI:29965"/>
        <dbReference type="ChEBI" id="CHEBI:57540"/>
        <dbReference type="ChEBI" id="CHEBI:142554"/>
        <dbReference type="EC" id="2.4.2.31"/>
    </reaction>
</comment>
<dbReference type="GO" id="GO:0005576">
    <property type="term" value="C:extracellular region"/>
    <property type="evidence" value="ECO:0007669"/>
    <property type="project" value="UniProtKB-SubCell"/>
</dbReference>
<evidence type="ECO:0000256" key="7">
    <source>
        <dbReference type="ARBA" id="ARBA00022695"/>
    </source>
</evidence>
<evidence type="ECO:0000256" key="10">
    <source>
        <dbReference type="RuleBase" id="RU361228"/>
    </source>
</evidence>
<dbReference type="GO" id="GO:0090729">
    <property type="term" value="F:toxin activity"/>
    <property type="evidence" value="ECO:0007669"/>
    <property type="project" value="UniProtKB-KW"/>
</dbReference>
<evidence type="ECO:0000313" key="12">
    <source>
        <dbReference type="EMBL" id="CAF1617754.1"/>
    </source>
</evidence>
<name>A0A816C4M8_9BILA</name>
<evidence type="ECO:0000313" key="13">
    <source>
        <dbReference type="Proteomes" id="UP000663870"/>
    </source>
</evidence>
<dbReference type="Proteomes" id="UP000663870">
    <property type="component" value="Unassembled WGS sequence"/>
</dbReference>
<keyword evidence="3" id="KW-0964">Secreted</keyword>
<evidence type="ECO:0000256" key="4">
    <source>
        <dbReference type="ARBA" id="ARBA00022656"/>
    </source>
</evidence>
<keyword evidence="5 10" id="KW-0328">Glycosyltransferase</keyword>
<dbReference type="PANTHER" id="PTHR10339">
    <property type="entry name" value="ADP-RIBOSYLTRANSFERASE"/>
    <property type="match status" value="1"/>
</dbReference>
<evidence type="ECO:0000256" key="3">
    <source>
        <dbReference type="ARBA" id="ARBA00022525"/>
    </source>
</evidence>